<sequence length="849" mass="92405">MLIDCKAAALAGALLLAGAFAHAQAPAPLPTHAVRSIAPTDTDFRDLNFLKAEIGPARVVMLGEPTHGEGNVFEAKIRLLRFLREQMGFTTVAFESGFYDLHKAQQALEAGRPAREALGNSVFGVWTSAQEFQGVLPLVGRNGLRVAGFDPQLSGEYGGDLVDDLQAFLAPQKSAALLNYDYLESVIGFMGERFTFLPTTTLAEFEAEMAKATKQVAKAAASSDARRRTEAAFWQQTLRSLLAQARDYAEHDPTAKTEQEFKALDSNPRDAQMAANLLWYVQQHPQEKVVCWAALPHLANRTDRFDTAELQAYRPMGRLVKEALGPEQVYILGTLAGGGSHGFPAMGYRPVPVPAAGSLEAELLAQPADYAFVSLKHDAPGRELTTYAFDYTPMRAPWSEAVDGFLFLREVHPPRGARATASAALPAPADSASANSGPGSRNPAAVPRRVRAATAGAAVVPVRGVVLDRQTKAPVPYASVAVPGQGVGTVADGQGRFALGVPAGGRLAVSSVGYATASATPTAAALTVYLQPAAYELAGVQVRGESLDPRKIMKKVLAAAPQNYEQADYSAQLYTRRQVINFDTVRYESEYVSQTFEPGGYRNWNGGFMGWGPQHQIRVQEAHVLKRPAARMRASDIVESGQGFYAAAADPVRISPLFKTSTVGKFRFRLDSVLVRDGETVYLLSFAVKRATHRSTGTYLEAGYSGQLEIQQRDYAVTRYQALWQMDTVKWNAVAHKHAPKHDFVAHLYNTILTDSRTDHVVEYAKGANGRYHVRRSIGKGVGVGRVIGGSAFHTQKICDEYFADLPAGTALPPPNPKLEPRFVGHELDELTLTEFRPEFWQTYQRPAK</sequence>
<dbReference type="PANTHER" id="PTHR31299:SF0">
    <property type="entry name" value="ESTERASE, PUTATIVE (AFU_ORTHOLOGUE AFUA_1G05850)-RELATED"/>
    <property type="match status" value="1"/>
</dbReference>
<keyword evidence="4" id="KW-1185">Reference proteome</keyword>
<dbReference type="Pfam" id="PF05139">
    <property type="entry name" value="Erythro_esteras"/>
    <property type="match status" value="1"/>
</dbReference>
<dbReference type="Gene3D" id="2.60.40.1120">
    <property type="entry name" value="Carboxypeptidase-like, regulatory domain"/>
    <property type="match status" value="1"/>
</dbReference>
<dbReference type="CDD" id="cd14728">
    <property type="entry name" value="Ere-like"/>
    <property type="match status" value="1"/>
</dbReference>
<dbReference type="Gene3D" id="3.40.1660.10">
    <property type="entry name" value="EreA-like (biosynthetic domain)"/>
    <property type="match status" value="2"/>
</dbReference>
<evidence type="ECO:0000256" key="2">
    <source>
        <dbReference type="SAM" id="SignalP"/>
    </source>
</evidence>
<organism evidence="3 4">
    <name type="scientific">Hymenobacter armeniacus</name>
    <dbReference type="NCBI Taxonomy" id="2771358"/>
    <lineage>
        <taxon>Bacteria</taxon>
        <taxon>Pseudomonadati</taxon>
        <taxon>Bacteroidota</taxon>
        <taxon>Cytophagia</taxon>
        <taxon>Cytophagales</taxon>
        <taxon>Hymenobacteraceae</taxon>
        <taxon>Hymenobacter</taxon>
    </lineage>
</organism>
<proteinExistence type="predicted"/>
<reference evidence="3 4" key="1">
    <citation type="submission" date="2020-09" db="EMBL/GenBank/DDBJ databases">
        <authorList>
            <person name="Kim M.K."/>
        </authorList>
    </citation>
    <scope>NUCLEOTIDE SEQUENCE [LARGE SCALE GENOMIC DNA]</scope>
    <source>
        <strain evidence="3 4">BT189</strain>
    </source>
</reference>
<dbReference type="SUPFAM" id="SSF159501">
    <property type="entry name" value="EreA/ChaN-like"/>
    <property type="match status" value="1"/>
</dbReference>
<feature type="region of interest" description="Disordered" evidence="1">
    <location>
        <begin position="419"/>
        <end position="444"/>
    </location>
</feature>
<feature type="signal peptide" evidence="2">
    <location>
        <begin position="1"/>
        <end position="23"/>
    </location>
</feature>
<dbReference type="Pfam" id="PF13715">
    <property type="entry name" value="CarbopepD_reg_2"/>
    <property type="match status" value="1"/>
</dbReference>
<keyword evidence="2" id="KW-0732">Signal</keyword>
<dbReference type="EMBL" id="JACXAC010000010">
    <property type="protein sequence ID" value="MBD2724682.1"/>
    <property type="molecule type" value="Genomic_DNA"/>
</dbReference>
<dbReference type="Proteomes" id="UP000606003">
    <property type="component" value="Unassembled WGS sequence"/>
</dbReference>
<dbReference type="PANTHER" id="PTHR31299">
    <property type="entry name" value="ESTERASE, PUTATIVE (AFU_ORTHOLOGUE AFUA_1G05850)-RELATED"/>
    <property type="match status" value="1"/>
</dbReference>
<evidence type="ECO:0000256" key="1">
    <source>
        <dbReference type="SAM" id="MobiDB-lite"/>
    </source>
</evidence>
<name>A0ABR8K0U7_9BACT</name>
<dbReference type="RefSeq" id="WP_190928758.1">
    <property type="nucleotide sequence ID" value="NZ_JACXAC010000010.1"/>
</dbReference>
<comment type="caution">
    <text evidence="3">The sequence shown here is derived from an EMBL/GenBank/DDBJ whole genome shotgun (WGS) entry which is preliminary data.</text>
</comment>
<evidence type="ECO:0000313" key="3">
    <source>
        <dbReference type="EMBL" id="MBD2724682.1"/>
    </source>
</evidence>
<dbReference type="InterPro" id="IPR052036">
    <property type="entry name" value="Hydrolase/PRTase-associated"/>
</dbReference>
<dbReference type="SUPFAM" id="SSF49464">
    <property type="entry name" value="Carboxypeptidase regulatory domain-like"/>
    <property type="match status" value="1"/>
</dbReference>
<accession>A0ABR8K0U7</accession>
<dbReference type="InterPro" id="IPR008969">
    <property type="entry name" value="CarboxyPept-like_regulatory"/>
</dbReference>
<evidence type="ECO:0000313" key="4">
    <source>
        <dbReference type="Proteomes" id="UP000606003"/>
    </source>
</evidence>
<feature type="chain" id="PRO_5045642157" evidence="2">
    <location>
        <begin position="24"/>
        <end position="849"/>
    </location>
</feature>
<dbReference type="InterPro" id="IPR007815">
    <property type="entry name" value="Emycin_Estase"/>
</dbReference>
<protein>
    <submittedName>
        <fullName evidence="3">Erythromycin esterase family protein</fullName>
    </submittedName>
</protein>
<gene>
    <name evidence="3" type="ORF">IC234_21325</name>
</gene>